<evidence type="ECO:0000256" key="1">
    <source>
        <dbReference type="SAM" id="MobiDB-lite"/>
    </source>
</evidence>
<accession>A0AA89BSA0</accession>
<dbReference type="AlphaFoldDB" id="A0AA89BSA0"/>
<dbReference type="EMBL" id="VSWD01000012">
    <property type="protein sequence ID" value="KAK3085531.1"/>
    <property type="molecule type" value="Genomic_DNA"/>
</dbReference>
<comment type="caution">
    <text evidence="2">The sequence shown here is derived from an EMBL/GenBank/DDBJ whole genome shotgun (WGS) entry which is preliminary data.</text>
</comment>
<evidence type="ECO:0000313" key="3">
    <source>
        <dbReference type="Proteomes" id="UP001186944"/>
    </source>
</evidence>
<name>A0AA89BSA0_PINIB</name>
<evidence type="ECO:0000313" key="2">
    <source>
        <dbReference type="EMBL" id="KAK3085531.1"/>
    </source>
</evidence>
<proteinExistence type="predicted"/>
<feature type="region of interest" description="Disordered" evidence="1">
    <location>
        <begin position="1"/>
        <end position="52"/>
    </location>
</feature>
<protein>
    <submittedName>
        <fullName evidence="2">Uncharacterized protein</fullName>
    </submittedName>
</protein>
<sequence length="597" mass="67357">MQTTQQTHSERDTERYKKKGGDLRQDPVAASTVKHQNTRCKNTKDEYSTRRKRDTRHVNIKHKRLHINRRDQWVTGADFGRPSVTQVANGCTVQGKCQPRGSKWPGDSSCISFQCKGKKINPGGYAVPYMSYEVIPDRKGCIINGTCVAFGKCKDDENTCMKHKCYKSYEFSPALNFFHLGSVVISKPFGCKYNGKCYNLSTEWQVGCEIRRCVRNKDSAEVKVIPRGCVINDTCVGFGKFKDDENTCMRHNCYKKYEMSPTLKVFQLVSEVVTKPYGCKYNGKCYNLSKEWQVGCENKRCVRNKGSAEVKVIPRGCIINATCVGFGKFKEDENTCTRHSCYKTYEKSPAPFKLGSEVLSKPYGCEVNGKCRENGEEWKDGCNTRKCVVNGTNISITYSKVGCDYGNKCYKQNETWEMGCITMKCEGIGKKSRVDYAKLRCTDGENCRENNEEWDEGCNKKKCVIKGTTINMTFSQLGCSYKGKCMNTGQTVTENCVTLKCNVTSEMLAMMVIDKLECKDGDICRKPGAIWDSGCHKKQCVVNGSRGGIEIAEYGTNCSNMLLFTDSPNPSKDRFISQLYIILPSTYSSKDYRSTVT</sequence>
<dbReference type="Proteomes" id="UP001186944">
    <property type="component" value="Unassembled WGS sequence"/>
</dbReference>
<organism evidence="2 3">
    <name type="scientific">Pinctada imbricata</name>
    <name type="common">Atlantic pearl-oyster</name>
    <name type="synonym">Pinctada martensii</name>
    <dbReference type="NCBI Taxonomy" id="66713"/>
    <lineage>
        <taxon>Eukaryota</taxon>
        <taxon>Metazoa</taxon>
        <taxon>Spiralia</taxon>
        <taxon>Lophotrochozoa</taxon>
        <taxon>Mollusca</taxon>
        <taxon>Bivalvia</taxon>
        <taxon>Autobranchia</taxon>
        <taxon>Pteriomorphia</taxon>
        <taxon>Pterioida</taxon>
        <taxon>Pterioidea</taxon>
        <taxon>Pteriidae</taxon>
        <taxon>Pinctada</taxon>
    </lineage>
</organism>
<feature type="compositionally biased region" description="Basic and acidic residues" evidence="1">
    <location>
        <begin position="8"/>
        <end position="25"/>
    </location>
</feature>
<reference evidence="2" key="1">
    <citation type="submission" date="2019-08" db="EMBL/GenBank/DDBJ databases">
        <title>The improved chromosome-level genome for the pearl oyster Pinctada fucata martensii using PacBio sequencing and Hi-C.</title>
        <authorList>
            <person name="Zheng Z."/>
        </authorList>
    </citation>
    <scope>NUCLEOTIDE SEQUENCE</scope>
    <source>
        <strain evidence="2">ZZ-2019</strain>
        <tissue evidence="2">Adductor muscle</tissue>
    </source>
</reference>
<gene>
    <name evidence="2" type="ORF">FSP39_004718</name>
</gene>
<keyword evidence="3" id="KW-1185">Reference proteome</keyword>